<sequence length="382" mass="42801">MNNMMNINPYCTVREGLPHFRKKLSLNEPVTVAFLGGSITEGYGASDPDQSSWRALTEQYLQTAYASAEWTFINAGVGGTNSTLGAHRLQAHVMSEQDIDLLFIEFAVNDSQHREQTAEGRAETIRGMEGIVRQCRRLSPRADIVFLYSADENNLREKEPFFISAHEEVAAHYGLPSVSFFARVRDWLWAGGGTWEQLAPDRTHPNDAGYAFYADLLLAFLEAALEENTTGTMNEISFDLPVPLLEGSYEQAAMRNMSEAYDVKLLRKQGRPDNMVNWRYAADHLASDSQEAAFSFDVNGHGAGLLLLCGPDSGMLEFSVNGGPFRLVNPFDEWCPLFQRPVPVQLVAHAQAEPMRIRVRNTARKDERSIGNWLRVLALLEH</sequence>
<keyword evidence="3" id="KW-1185">Reference proteome</keyword>
<reference evidence="2 3" key="1">
    <citation type="submission" date="2021-04" db="EMBL/GenBank/DDBJ databases">
        <title>Paenibacillus sp. DLE-14 whole genome sequence.</title>
        <authorList>
            <person name="Ham Y.J."/>
        </authorList>
    </citation>
    <scope>NUCLEOTIDE SEQUENCE [LARGE SCALE GENOMIC DNA]</scope>
    <source>
        <strain evidence="2 3">DLE-14</strain>
    </source>
</reference>
<comment type="caution">
    <text evidence="2">The sequence shown here is derived from an EMBL/GenBank/DDBJ whole genome shotgun (WGS) entry which is preliminary data.</text>
</comment>
<dbReference type="Pfam" id="PF13472">
    <property type="entry name" value="Lipase_GDSL_2"/>
    <property type="match status" value="1"/>
</dbReference>
<evidence type="ECO:0000313" key="2">
    <source>
        <dbReference type="EMBL" id="MBP3961248.1"/>
    </source>
</evidence>
<dbReference type="EMBL" id="JAGKSP010000001">
    <property type="protein sequence ID" value="MBP3961248.1"/>
    <property type="molecule type" value="Genomic_DNA"/>
</dbReference>
<dbReference type="InterPro" id="IPR013830">
    <property type="entry name" value="SGNH_hydro"/>
</dbReference>
<evidence type="ECO:0000313" key="3">
    <source>
        <dbReference type="Proteomes" id="UP000673394"/>
    </source>
</evidence>
<gene>
    <name evidence="2" type="ORF">I8J30_00880</name>
</gene>
<organism evidence="2 3">
    <name type="scientific">Paenibacillus lignilyticus</name>
    <dbReference type="NCBI Taxonomy" id="1172615"/>
    <lineage>
        <taxon>Bacteria</taxon>
        <taxon>Bacillati</taxon>
        <taxon>Bacillota</taxon>
        <taxon>Bacilli</taxon>
        <taxon>Bacillales</taxon>
        <taxon>Paenibacillaceae</taxon>
        <taxon>Paenibacillus</taxon>
    </lineage>
</organism>
<keyword evidence="2" id="KW-0378">Hydrolase</keyword>
<evidence type="ECO:0000259" key="1">
    <source>
        <dbReference type="Pfam" id="PF13472"/>
    </source>
</evidence>
<dbReference type="Gene3D" id="3.40.50.1110">
    <property type="entry name" value="SGNH hydrolase"/>
    <property type="match status" value="1"/>
</dbReference>
<dbReference type="SUPFAM" id="SSF52266">
    <property type="entry name" value="SGNH hydrolase"/>
    <property type="match status" value="1"/>
</dbReference>
<dbReference type="Proteomes" id="UP000673394">
    <property type="component" value="Unassembled WGS sequence"/>
</dbReference>
<feature type="domain" description="SGNH hydrolase-type esterase" evidence="1">
    <location>
        <begin position="34"/>
        <end position="211"/>
    </location>
</feature>
<protein>
    <submittedName>
        <fullName evidence="2">SGNH/GDSL hydrolase family protein</fullName>
    </submittedName>
</protein>
<dbReference type="InterPro" id="IPR036514">
    <property type="entry name" value="SGNH_hydro_sf"/>
</dbReference>
<proteinExistence type="predicted"/>
<name>A0ABS5C5R5_9BACL</name>
<dbReference type="RefSeq" id="WP_210654596.1">
    <property type="nucleotide sequence ID" value="NZ_JAGKSP010000001.1"/>
</dbReference>
<accession>A0ABS5C5R5</accession>
<dbReference type="CDD" id="cd00229">
    <property type="entry name" value="SGNH_hydrolase"/>
    <property type="match status" value="1"/>
</dbReference>
<dbReference type="PANTHER" id="PTHR34407">
    <property type="entry name" value="EXPRESSED PROTEIN"/>
    <property type="match status" value="1"/>
</dbReference>
<dbReference type="PANTHER" id="PTHR34407:SF1">
    <property type="entry name" value="SGNH HYDROLASE-TYPE ESTERASE DOMAIN-CONTAINING PROTEIN"/>
    <property type="match status" value="1"/>
</dbReference>
<dbReference type="GO" id="GO:0016787">
    <property type="term" value="F:hydrolase activity"/>
    <property type="evidence" value="ECO:0007669"/>
    <property type="project" value="UniProtKB-KW"/>
</dbReference>